<dbReference type="Gene3D" id="3.40.50.2300">
    <property type="match status" value="1"/>
</dbReference>
<gene>
    <name evidence="3" type="ORF">CFHF_18575</name>
</gene>
<evidence type="ECO:0000256" key="1">
    <source>
        <dbReference type="PROSITE-ProRule" id="PRU00169"/>
    </source>
</evidence>
<dbReference type="AlphaFoldDB" id="A0A2N5CPR5"/>
<feature type="modified residue" description="4-aspartylphosphate" evidence="1">
    <location>
        <position position="56"/>
    </location>
</feature>
<dbReference type="InterPro" id="IPR011006">
    <property type="entry name" value="CheY-like_superfamily"/>
</dbReference>
<comment type="caution">
    <text evidence="3">The sequence shown here is derived from an EMBL/GenBank/DDBJ whole genome shotgun (WGS) entry which is preliminary data.</text>
</comment>
<proteinExistence type="predicted"/>
<protein>
    <recommendedName>
        <fullName evidence="2">Response regulatory domain-containing protein</fullName>
    </recommendedName>
</protein>
<evidence type="ECO:0000259" key="2">
    <source>
        <dbReference type="PROSITE" id="PS50110"/>
    </source>
</evidence>
<keyword evidence="1" id="KW-0597">Phosphoprotein</keyword>
<dbReference type="Pfam" id="PF00072">
    <property type="entry name" value="Response_reg"/>
    <property type="match status" value="1"/>
</dbReference>
<dbReference type="SMART" id="SM00448">
    <property type="entry name" value="REC"/>
    <property type="match status" value="1"/>
</dbReference>
<evidence type="ECO:0000313" key="4">
    <source>
        <dbReference type="Proteomes" id="UP000234483"/>
    </source>
</evidence>
<organism evidence="3 4">
    <name type="scientific">Caulobacter flavus</name>
    <dbReference type="NCBI Taxonomy" id="1679497"/>
    <lineage>
        <taxon>Bacteria</taxon>
        <taxon>Pseudomonadati</taxon>
        <taxon>Pseudomonadota</taxon>
        <taxon>Alphaproteobacteria</taxon>
        <taxon>Caulobacterales</taxon>
        <taxon>Caulobacteraceae</taxon>
        <taxon>Caulobacter</taxon>
    </lineage>
</organism>
<feature type="domain" description="Response regulatory" evidence="2">
    <location>
        <begin position="8"/>
        <end position="120"/>
    </location>
</feature>
<dbReference type="InterPro" id="IPR001789">
    <property type="entry name" value="Sig_transdc_resp-reg_receiver"/>
</dbReference>
<evidence type="ECO:0000313" key="3">
    <source>
        <dbReference type="EMBL" id="PLR09147.1"/>
    </source>
</evidence>
<name>A0A2N5CPR5_9CAUL</name>
<accession>A0A2N5CPR5</accession>
<dbReference type="SUPFAM" id="SSF52172">
    <property type="entry name" value="CheY-like"/>
    <property type="match status" value="1"/>
</dbReference>
<dbReference type="PROSITE" id="PS50110">
    <property type="entry name" value="RESPONSE_REGULATORY"/>
    <property type="match status" value="1"/>
</dbReference>
<dbReference type="RefSeq" id="WP_101714479.1">
    <property type="nucleotide sequence ID" value="NZ_PJRQ01000040.1"/>
</dbReference>
<dbReference type="Proteomes" id="UP000234483">
    <property type="component" value="Unassembled WGS sequence"/>
</dbReference>
<reference evidence="3 4" key="1">
    <citation type="submission" date="2017-12" db="EMBL/GenBank/DDBJ databases">
        <title>The genome sequence of Caulobacter flavus CGMCC1 15093.</title>
        <authorList>
            <person name="Gao J."/>
            <person name="Mao X."/>
            <person name="Sun J."/>
        </authorList>
    </citation>
    <scope>NUCLEOTIDE SEQUENCE [LARGE SCALE GENOMIC DNA]</scope>
    <source>
        <strain evidence="3 4">CGMCC1 15093</strain>
    </source>
</reference>
<dbReference type="GO" id="GO:0000160">
    <property type="term" value="P:phosphorelay signal transduction system"/>
    <property type="evidence" value="ECO:0007669"/>
    <property type="project" value="InterPro"/>
</dbReference>
<sequence length="135" mass="14292">MTAQSRPSILVLERDPAVATSLMFALRLEGFEVEVHAAPEALERAIRKKPDCLLIDADHPAVSPADLLSRVRATGHTGPAIFTATNPTRRLGADIRASGARLLEKPWSGDGVVAAIRGAIAGQWHAIAKADCLAP</sequence>
<dbReference type="EMBL" id="PJRQ01000040">
    <property type="protein sequence ID" value="PLR09147.1"/>
    <property type="molecule type" value="Genomic_DNA"/>
</dbReference>